<dbReference type="GO" id="GO:0031054">
    <property type="term" value="P:pre-miRNA processing"/>
    <property type="evidence" value="ECO:0007669"/>
    <property type="project" value="TreeGrafter"/>
</dbReference>
<dbReference type="InterPro" id="IPR012340">
    <property type="entry name" value="NA-bd_OB-fold"/>
</dbReference>
<dbReference type="CDD" id="cd04458">
    <property type="entry name" value="CSP_CDS"/>
    <property type="match status" value="1"/>
</dbReference>
<dbReference type="PANTHER" id="PTHR46109">
    <property type="entry name" value="PROTEIN LIN-28"/>
    <property type="match status" value="1"/>
</dbReference>
<dbReference type="InterPro" id="IPR011129">
    <property type="entry name" value="CSD"/>
</dbReference>
<name>A0A9P6NBG6_9BASI</name>
<feature type="compositionally biased region" description="Polar residues" evidence="3">
    <location>
        <begin position="197"/>
        <end position="213"/>
    </location>
</feature>
<dbReference type="Gene3D" id="2.40.50.140">
    <property type="entry name" value="Nucleic acid-binding proteins"/>
    <property type="match status" value="1"/>
</dbReference>
<feature type="region of interest" description="Disordered" evidence="3">
    <location>
        <begin position="274"/>
        <end position="304"/>
    </location>
</feature>
<comment type="caution">
    <text evidence="5">The sequence shown here is derived from an EMBL/GenBank/DDBJ whole genome shotgun (WGS) entry which is preliminary data.</text>
</comment>
<evidence type="ECO:0000313" key="5">
    <source>
        <dbReference type="EMBL" id="KAG0143546.1"/>
    </source>
</evidence>
<dbReference type="SMART" id="SM00357">
    <property type="entry name" value="CSP"/>
    <property type="match status" value="1"/>
</dbReference>
<keyword evidence="6" id="KW-1185">Reference proteome</keyword>
<dbReference type="OrthoDB" id="422005at2759"/>
<feature type="domain" description="CSD" evidence="4">
    <location>
        <begin position="46"/>
        <end position="123"/>
    </location>
</feature>
<dbReference type="PANTHER" id="PTHR46109:SF1">
    <property type="entry name" value="PROTEIN LIN-28 HOMOLOG"/>
    <property type="match status" value="1"/>
</dbReference>
<evidence type="ECO:0000256" key="1">
    <source>
        <dbReference type="ARBA" id="ARBA00004496"/>
    </source>
</evidence>
<dbReference type="EMBL" id="MU167316">
    <property type="protein sequence ID" value="KAG0143546.1"/>
    <property type="molecule type" value="Genomic_DNA"/>
</dbReference>
<evidence type="ECO:0000256" key="3">
    <source>
        <dbReference type="SAM" id="MobiDB-lite"/>
    </source>
</evidence>
<protein>
    <recommendedName>
        <fullName evidence="4">CSD domain-containing protein</fullName>
    </recommendedName>
</protein>
<dbReference type="GO" id="GO:0005737">
    <property type="term" value="C:cytoplasm"/>
    <property type="evidence" value="ECO:0007669"/>
    <property type="project" value="UniProtKB-SubCell"/>
</dbReference>
<gene>
    <name evidence="5" type="ORF">CROQUDRAFT_661074</name>
</gene>
<feature type="region of interest" description="Disordered" evidence="3">
    <location>
        <begin position="192"/>
        <end position="214"/>
    </location>
</feature>
<organism evidence="5 6">
    <name type="scientific">Cronartium quercuum f. sp. fusiforme G11</name>
    <dbReference type="NCBI Taxonomy" id="708437"/>
    <lineage>
        <taxon>Eukaryota</taxon>
        <taxon>Fungi</taxon>
        <taxon>Dikarya</taxon>
        <taxon>Basidiomycota</taxon>
        <taxon>Pucciniomycotina</taxon>
        <taxon>Pucciniomycetes</taxon>
        <taxon>Pucciniales</taxon>
        <taxon>Coleosporiaceae</taxon>
        <taxon>Cronartium</taxon>
    </lineage>
</organism>
<dbReference type="GO" id="GO:0003729">
    <property type="term" value="F:mRNA binding"/>
    <property type="evidence" value="ECO:0007669"/>
    <property type="project" value="TreeGrafter"/>
</dbReference>
<keyword evidence="2" id="KW-0963">Cytoplasm</keyword>
<evidence type="ECO:0000256" key="2">
    <source>
        <dbReference type="ARBA" id="ARBA00022490"/>
    </source>
</evidence>
<proteinExistence type="predicted"/>
<dbReference type="InterPro" id="IPR051373">
    <property type="entry name" value="Lin-28_RNA-binding"/>
</dbReference>
<dbReference type="Pfam" id="PF00313">
    <property type="entry name" value="CSD"/>
    <property type="match status" value="1"/>
</dbReference>
<dbReference type="Proteomes" id="UP000886653">
    <property type="component" value="Unassembled WGS sequence"/>
</dbReference>
<dbReference type="InterPro" id="IPR002059">
    <property type="entry name" value="CSP_DNA-bd"/>
</dbReference>
<dbReference type="GO" id="GO:0005634">
    <property type="term" value="C:nucleus"/>
    <property type="evidence" value="ECO:0007669"/>
    <property type="project" value="TreeGrafter"/>
</dbReference>
<reference evidence="5" key="1">
    <citation type="submission" date="2013-11" db="EMBL/GenBank/DDBJ databases">
        <title>Genome sequence of the fusiform rust pathogen reveals effectors for host alternation and coevolution with pine.</title>
        <authorList>
            <consortium name="DOE Joint Genome Institute"/>
            <person name="Smith K."/>
            <person name="Pendleton A."/>
            <person name="Kubisiak T."/>
            <person name="Anderson C."/>
            <person name="Salamov A."/>
            <person name="Aerts A."/>
            <person name="Riley R."/>
            <person name="Clum A."/>
            <person name="Lindquist E."/>
            <person name="Ence D."/>
            <person name="Campbell M."/>
            <person name="Kronenberg Z."/>
            <person name="Feau N."/>
            <person name="Dhillon B."/>
            <person name="Hamelin R."/>
            <person name="Burleigh J."/>
            <person name="Smith J."/>
            <person name="Yandell M."/>
            <person name="Nelson C."/>
            <person name="Grigoriev I."/>
            <person name="Davis J."/>
        </authorList>
    </citation>
    <scope>NUCLEOTIDE SEQUENCE</scope>
    <source>
        <strain evidence="5">G11</strain>
    </source>
</reference>
<dbReference type="PROSITE" id="PS51857">
    <property type="entry name" value="CSD_2"/>
    <property type="match status" value="1"/>
</dbReference>
<evidence type="ECO:0000259" key="4">
    <source>
        <dbReference type="PROSITE" id="PS51857"/>
    </source>
</evidence>
<dbReference type="AlphaFoldDB" id="A0A9P6NBG6"/>
<dbReference type="SUPFAM" id="SSF50249">
    <property type="entry name" value="Nucleic acid-binding proteins"/>
    <property type="match status" value="1"/>
</dbReference>
<comment type="subcellular location">
    <subcellularLocation>
        <location evidence="1">Cytoplasm</location>
    </subcellularLocation>
</comment>
<feature type="compositionally biased region" description="Basic and acidic residues" evidence="3">
    <location>
        <begin position="286"/>
        <end position="296"/>
    </location>
</feature>
<sequence length="315" mass="34940">MTEQKRNTFILNPDSNSIQQPIFNHSPSFILNYPNQPLPPPIITHRRSGTCKFFNVGKGFGFIQDSRPDELPIIEGDPGKDIFVHFSCIVSCQSAYKSLLDGESVEYILGRSNKGLAALDITGPNRLPVKGSNLKTNRSQTILHPPQFHSIPFHFPYIQPTPPPMISYNPIPISTYSPNLIFTSNNHHNLSSPNLGVTGTRSPKTNKETNISPTFDLAVGGTKTSNSMRRELTDHGKTLNPLMNHNHKMTRINSAPGSRIGIGIAWENHHQTIWSPPGGGHRKVSLKSDGRSDESPNWRSPIGNEIMTTMPKILD</sequence>
<accession>A0A9P6NBG6</accession>
<evidence type="ECO:0000313" key="6">
    <source>
        <dbReference type="Proteomes" id="UP000886653"/>
    </source>
</evidence>